<dbReference type="InterPro" id="IPR023997">
    <property type="entry name" value="TonB-dep_OMP_SusC/RagA_CS"/>
</dbReference>
<comment type="similarity">
    <text evidence="8 9">Belongs to the TonB-dependent receptor family.</text>
</comment>
<feature type="domain" description="TonB-dependent receptor plug" evidence="12">
    <location>
        <begin position="141"/>
        <end position="247"/>
    </location>
</feature>
<accession>A0A380ZL43</accession>
<dbReference type="AlphaFoldDB" id="A0A380ZL43"/>
<evidence type="ECO:0000256" key="5">
    <source>
        <dbReference type="ARBA" id="ARBA00023077"/>
    </source>
</evidence>
<dbReference type="FunFam" id="2.60.40.1120:FF:000003">
    <property type="entry name" value="Outer membrane protein Omp121"/>
    <property type="match status" value="1"/>
</dbReference>
<comment type="subcellular location">
    <subcellularLocation>
        <location evidence="1 8">Cell outer membrane</location>
        <topology evidence="1 8">Multi-pass membrane protein</topology>
    </subcellularLocation>
</comment>
<keyword evidence="4 8" id="KW-0812">Transmembrane</keyword>
<evidence type="ECO:0000256" key="8">
    <source>
        <dbReference type="PROSITE-ProRule" id="PRU01360"/>
    </source>
</evidence>
<evidence type="ECO:0000256" key="2">
    <source>
        <dbReference type="ARBA" id="ARBA00022448"/>
    </source>
</evidence>
<proteinExistence type="inferred from homology"/>
<dbReference type="SUPFAM" id="SSF56935">
    <property type="entry name" value="Porins"/>
    <property type="match status" value="1"/>
</dbReference>
<dbReference type="InterPro" id="IPR039426">
    <property type="entry name" value="TonB-dep_rcpt-like"/>
</dbReference>
<dbReference type="Gene3D" id="2.40.170.20">
    <property type="entry name" value="TonB-dependent receptor, beta-barrel domain"/>
    <property type="match status" value="1"/>
</dbReference>
<dbReference type="InterPro" id="IPR000531">
    <property type="entry name" value="Beta-barrel_TonB"/>
</dbReference>
<dbReference type="Pfam" id="PF00593">
    <property type="entry name" value="TonB_dep_Rec_b-barrel"/>
    <property type="match status" value="1"/>
</dbReference>
<keyword evidence="5 9" id="KW-0798">TonB box</keyword>
<feature type="signal peptide" evidence="10">
    <location>
        <begin position="1"/>
        <end position="33"/>
    </location>
</feature>
<keyword evidence="2 8" id="KW-0813">Transport</keyword>
<dbReference type="InterPro" id="IPR008969">
    <property type="entry name" value="CarboxyPept-like_regulatory"/>
</dbReference>
<name>A0A380ZL43_9BACE</name>
<evidence type="ECO:0000313" key="15">
    <source>
        <dbReference type="Proteomes" id="UP000254424"/>
    </source>
</evidence>
<evidence type="ECO:0000313" key="13">
    <source>
        <dbReference type="EMBL" id="SUV43450.1"/>
    </source>
</evidence>
<dbReference type="NCBIfam" id="TIGR04057">
    <property type="entry name" value="SusC_RagA_signa"/>
    <property type="match status" value="1"/>
</dbReference>
<keyword evidence="7 8" id="KW-0998">Cell outer membrane</keyword>
<keyword evidence="3 8" id="KW-1134">Transmembrane beta strand</keyword>
<evidence type="ECO:0000256" key="9">
    <source>
        <dbReference type="RuleBase" id="RU003357"/>
    </source>
</evidence>
<keyword evidence="6 8" id="KW-0472">Membrane</keyword>
<dbReference type="GeneID" id="93069588"/>
<dbReference type="EMBL" id="UFSX01000004">
    <property type="protein sequence ID" value="SUV47220.1"/>
    <property type="molecule type" value="Genomic_DNA"/>
</dbReference>
<dbReference type="Pfam" id="PF07715">
    <property type="entry name" value="Plug"/>
    <property type="match status" value="1"/>
</dbReference>
<evidence type="ECO:0000256" key="7">
    <source>
        <dbReference type="ARBA" id="ARBA00023237"/>
    </source>
</evidence>
<dbReference type="InterPro" id="IPR037066">
    <property type="entry name" value="Plug_dom_sf"/>
</dbReference>
<feature type="domain" description="TonB-dependent receptor-like beta-barrel" evidence="11">
    <location>
        <begin position="450"/>
        <end position="888"/>
    </location>
</feature>
<dbReference type="OrthoDB" id="778480at2"/>
<dbReference type="Gene3D" id="2.170.130.10">
    <property type="entry name" value="TonB-dependent receptor, plug domain"/>
    <property type="match status" value="1"/>
</dbReference>
<dbReference type="STRING" id="483216.BACEGG_03548"/>
<dbReference type="RefSeq" id="WP_004292133.1">
    <property type="nucleotide sequence ID" value="NZ_CABKNQ010000017.1"/>
</dbReference>
<evidence type="ECO:0000313" key="14">
    <source>
        <dbReference type="EMBL" id="SUV47220.1"/>
    </source>
</evidence>
<evidence type="ECO:0000256" key="6">
    <source>
        <dbReference type="ARBA" id="ARBA00023136"/>
    </source>
</evidence>
<dbReference type="EMBL" id="UFSX01000002">
    <property type="protein sequence ID" value="SUV43450.1"/>
    <property type="molecule type" value="Genomic_DNA"/>
</dbReference>
<evidence type="ECO:0000259" key="12">
    <source>
        <dbReference type="Pfam" id="PF07715"/>
    </source>
</evidence>
<dbReference type="InterPro" id="IPR036942">
    <property type="entry name" value="Beta-barrel_TonB_sf"/>
</dbReference>
<keyword evidence="14" id="KW-0675">Receptor</keyword>
<dbReference type="Pfam" id="PF13715">
    <property type="entry name" value="CarbopepD_reg_2"/>
    <property type="match status" value="1"/>
</dbReference>
<dbReference type="Gene3D" id="2.60.40.1120">
    <property type="entry name" value="Carboxypeptidase-like, regulatory domain"/>
    <property type="match status" value="1"/>
</dbReference>
<dbReference type="SUPFAM" id="SSF49464">
    <property type="entry name" value="Carboxypeptidase regulatory domain-like"/>
    <property type="match status" value="1"/>
</dbReference>
<dbReference type="InterPro" id="IPR023996">
    <property type="entry name" value="TonB-dep_OMP_SusC/RagA"/>
</dbReference>
<evidence type="ECO:0000259" key="11">
    <source>
        <dbReference type="Pfam" id="PF00593"/>
    </source>
</evidence>
<organism evidence="14 15">
    <name type="scientific">Bacteroides eggerthii</name>
    <dbReference type="NCBI Taxonomy" id="28111"/>
    <lineage>
        <taxon>Bacteria</taxon>
        <taxon>Pseudomonadati</taxon>
        <taxon>Bacteroidota</taxon>
        <taxon>Bacteroidia</taxon>
        <taxon>Bacteroidales</taxon>
        <taxon>Bacteroidaceae</taxon>
        <taxon>Bacteroides</taxon>
    </lineage>
</organism>
<gene>
    <name evidence="13" type="ORF">NCTC11155_02844</name>
    <name evidence="14" type="ORF">NCTC11155_03685</name>
</gene>
<dbReference type="PROSITE" id="PS52016">
    <property type="entry name" value="TONB_DEPENDENT_REC_3"/>
    <property type="match status" value="1"/>
</dbReference>
<evidence type="ECO:0000256" key="4">
    <source>
        <dbReference type="ARBA" id="ARBA00022692"/>
    </source>
</evidence>
<evidence type="ECO:0000256" key="1">
    <source>
        <dbReference type="ARBA" id="ARBA00004571"/>
    </source>
</evidence>
<reference evidence="14 15" key="1">
    <citation type="submission" date="2018-06" db="EMBL/GenBank/DDBJ databases">
        <authorList>
            <consortium name="Pathogen Informatics"/>
            <person name="Doyle S."/>
        </authorList>
    </citation>
    <scope>NUCLEOTIDE SEQUENCE [LARGE SCALE GENOMIC DNA]</scope>
    <source>
        <strain evidence="14 15">NCTC11155</strain>
    </source>
</reference>
<sequence length="1161" mass="128980">MNEDRRKRGFVHSNFLTAVAISTLFLGSGNAMAAQTDTDISLGVTEQLQMQTITGLVVDANGEPVIGASVVEKGTTNGGITNIDGKFTLNVKPGAVLKVSFVGYQTEEVKATRTMKIVLKEDSEMLSEVVVVGYGTQKKANLTGAVATVDVNKALDSRPIADVGRGLQGSVAGVNVTIPTGEIGSDPLIKIRGQVGSIKGGSSPLILLDNVEIPSIQMVNPDDIQSISILKDAASSSIYGAKAAFGVVLITTKKGAQGDKFEVSYSNNFSWQDPAKKIEIGGIEALQYTLDAQINRNEPMPAGGFWRINEESLEKAKEWQRLYGGKVNWNDPVVYGRDWYFDGSQKYGYRTYDGAKAMIKNWAPTMTHNLSVSGKSGKTTYNIGLGYLDQSGMSRTAKEDDFKRYNASVSVSSELNKYITVRASSIYSDRNKRYPGIGNTAADPWLYLYRWSPLMPMGVTEHGNPLKEPTYEMAASNTDNLQNKYYNINLGFTLNLTKNWDVKFDYTYDKQSTETNSSVTQYNAGEMWYSPTPWIENGSQVYVNELGERVDTGGMPAYRFPVGPYYNSSGPQTSQVATKNRSVDNNTINVYTTYNLQLGAEKQHAFKFMAGMNRVTNKWSSSKGTINDLIDLENPQFPFAVGDQFFEGDRNWESQLGFFGRLNYAFEDKYFLEANIRRDGSSKFPDHLKWKWFPSFSAGWVFTSEEFMKPIENILSFGKFRASWGSIGDQTVSNTLYKSVLEGGQSTWLGGNGNKLPLFGTPTLVDSDISWQQIETLDFGIDLRFFNNKFGVTFDWYRRDTKDMLVGGESLPVTLGTTAPVGNYGSLRTKGWELSADFNHRFSNGLGINAMASISDATTHITRGADYLTPWEDRKLGSEFSTGSRYGDIYGLVTDRLFQKEDFVYGEDGKIEKVTVVYNGTARETNKQSSKYPVYQVHYEDGNKIVFAPGDVKFVDLDGDGYITPGTGTNGDPGDVTVIGNTTPRYEYSFRLGADYKGIDFSIFFQGIGKRQIWGSGQLAIPGFNAKEGAMPKTFTTNYWTEENTDAFYPRAWDLGGNDTGFSMQKQSRYLLDMSYLRIKNITLGYSVPRNLLSKVYLTKARIYMSLENFFTFDNLDGLPIDPEAVSGYSMFRTDERYNLGRTGTGTPVFKSISCGIQLTF</sequence>
<dbReference type="Proteomes" id="UP000254424">
    <property type="component" value="Unassembled WGS sequence"/>
</dbReference>
<dbReference type="InterPro" id="IPR012910">
    <property type="entry name" value="Plug_dom"/>
</dbReference>
<evidence type="ECO:0000256" key="3">
    <source>
        <dbReference type="ARBA" id="ARBA00022452"/>
    </source>
</evidence>
<dbReference type="GO" id="GO:0009279">
    <property type="term" value="C:cell outer membrane"/>
    <property type="evidence" value="ECO:0007669"/>
    <property type="project" value="UniProtKB-SubCell"/>
</dbReference>
<evidence type="ECO:0000256" key="10">
    <source>
        <dbReference type="SAM" id="SignalP"/>
    </source>
</evidence>
<dbReference type="NCBIfam" id="TIGR04056">
    <property type="entry name" value="OMP_RagA_SusC"/>
    <property type="match status" value="1"/>
</dbReference>
<feature type="chain" id="PRO_5044074937" evidence="10">
    <location>
        <begin position="34"/>
        <end position="1161"/>
    </location>
</feature>
<keyword evidence="10" id="KW-0732">Signal</keyword>
<protein>
    <submittedName>
        <fullName evidence="14">TonB-dependent receptor plug</fullName>
    </submittedName>
</protein>